<name>A0A844W552_9RHOB</name>
<evidence type="ECO:0000256" key="1">
    <source>
        <dbReference type="ARBA" id="ARBA00022529"/>
    </source>
</evidence>
<organism evidence="4 5">
    <name type="scientific">Pseudooceanicola pacificus</name>
    <dbReference type="NCBI Taxonomy" id="2676438"/>
    <lineage>
        <taxon>Bacteria</taxon>
        <taxon>Pseudomonadati</taxon>
        <taxon>Pseudomonadota</taxon>
        <taxon>Alphaproteobacteria</taxon>
        <taxon>Rhodobacterales</taxon>
        <taxon>Paracoccaceae</taxon>
        <taxon>Pseudooceanicola</taxon>
    </lineage>
</organism>
<dbReference type="Gene3D" id="1.10.530.40">
    <property type="match status" value="1"/>
</dbReference>
<protein>
    <recommendedName>
        <fullName evidence="3">Lysozyme</fullName>
        <ecNumber evidence="3">3.2.1.17</ecNumber>
    </recommendedName>
</protein>
<evidence type="ECO:0000256" key="3">
    <source>
        <dbReference type="RuleBase" id="RU003788"/>
    </source>
</evidence>
<dbReference type="GO" id="GO:0009253">
    <property type="term" value="P:peptidoglycan catabolic process"/>
    <property type="evidence" value="ECO:0007669"/>
    <property type="project" value="InterPro"/>
</dbReference>
<comment type="caution">
    <text evidence="4">The sequence shown here is derived from an EMBL/GenBank/DDBJ whole genome shotgun (WGS) entry which is preliminary data.</text>
</comment>
<dbReference type="AlphaFoldDB" id="A0A844W552"/>
<dbReference type="EC" id="3.2.1.17" evidence="3"/>
<sequence>MITFASQGRKVNGAIKVPLRPHRFDALVSFDLNAGGIFRALLTKAINSGDLSGDGVRGWLEPKSIIDRREDEQALFRTGNYDANGDKIAIWRVDENGRLRGIERTITGRKLRALMAHAGSRRKVATDRPGGLAAFFAALANCLRFNPA</sequence>
<keyword evidence="3" id="KW-0378">Hydrolase</keyword>
<dbReference type="EMBL" id="WNXQ01000003">
    <property type="protein sequence ID" value="MWB77941.1"/>
    <property type="molecule type" value="Genomic_DNA"/>
</dbReference>
<dbReference type="GO" id="GO:0031640">
    <property type="term" value="P:killing of cells of another organism"/>
    <property type="evidence" value="ECO:0007669"/>
    <property type="project" value="UniProtKB-KW"/>
</dbReference>
<dbReference type="GO" id="GO:0016998">
    <property type="term" value="P:cell wall macromolecule catabolic process"/>
    <property type="evidence" value="ECO:0007669"/>
    <property type="project" value="InterPro"/>
</dbReference>
<dbReference type="RefSeq" id="WP_160382193.1">
    <property type="nucleotide sequence ID" value="NZ_WNXQ01000003.1"/>
</dbReference>
<proteinExistence type="inferred from homology"/>
<dbReference type="InterPro" id="IPR002196">
    <property type="entry name" value="Glyco_hydro_24"/>
</dbReference>
<keyword evidence="1 3" id="KW-0929">Antimicrobial</keyword>
<dbReference type="GO" id="GO:0042742">
    <property type="term" value="P:defense response to bacterium"/>
    <property type="evidence" value="ECO:0007669"/>
    <property type="project" value="UniProtKB-KW"/>
</dbReference>
<dbReference type="SUPFAM" id="SSF53955">
    <property type="entry name" value="Lysozyme-like"/>
    <property type="match status" value="1"/>
</dbReference>
<evidence type="ECO:0000313" key="4">
    <source>
        <dbReference type="EMBL" id="MWB77941.1"/>
    </source>
</evidence>
<dbReference type="InterPro" id="IPR023347">
    <property type="entry name" value="Lysozyme_dom_sf"/>
</dbReference>
<comment type="catalytic activity">
    <reaction evidence="3">
        <text>Hydrolysis of (1-&gt;4)-beta-linkages between N-acetylmuramic acid and N-acetyl-D-glucosamine residues in a peptidoglycan and between N-acetyl-D-glucosamine residues in chitodextrins.</text>
        <dbReference type="EC" id="3.2.1.17"/>
    </reaction>
</comment>
<accession>A0A844W552</accession>
<keyword evidence="2 3" id="KW-0081">Bacteriolytic enzyme</keyword>
<evidence type="ECO:0000313" key="5">
    <source>
        <dbReference type="Proteomes" id="UP000443843"/>
    </source>
</evidence>
<evidence type="ECO:0000256" key="2">
    <source>
        <dbReference type="ARBA" id="ARBA00022638"/>
    </source>
</evidence>
<gene>
    <name evidence="4" type="ORF">GLS40_07900</name>
</gene>
<keyword evidence="5" id="KW-1185">Reference proteome</keyword>
<reference evidence="4 5" key="1">
    <citation type="submission" date="2019-11" db="EMBL/GenBank/DDBJ databases">
        <title>Pseudooceanicola pacifica sp. nov., isolated from deep-sea sediment of the Pacific Ocean.</title>
        <authorList>
            <person name="Lyu L."/>
        </authorList>
    </citation>
    <scope>NUCLEOTIDE SEQUENCE [LARGE SCALE GENOMIC DNA]</scope>
    <source>
        <strain evidence="4 5">216_PA32_1</strain>
    </source>
</reference>
<comment type="similarity">
    <text evidence="3">Belongs to the glycosyl hydrolase 24 family.</text>
</comment>
<dbReference type="Pfam" id="PF00959">
    <property type="entry name" value="Phage_lysozyme"/>
    <property type="match status" value="1"/>
</dbReference>
<keyword evidence="3" id="KW-0326">Glycosidase</keyword>
<dbReference type="GO" id="GO:0003796">
    <property type="term" value="F:lysozyme activity"/>
    <property type="evidence" value="ECO:0007669"/>
    <property type="project" value="UniProtKB-EC"/>
</dbReference>
<dbReference type="InterPro" id="IPR023346">
    <property type="entry name" value="Lysozyme-like_dom_sf"/>
</dbReference>
<dbReference type="Proteomes" id="UP000443843">
    <property type="component" value="Unassembled WGS sequence"/>
</dbReference>